<dbReference type="Gene3D" id="3.40.50.1000">
    <property type="entry name" value="HAD superfamily/HAD-like"/>
    <property type="match status" value="1"/>
</dbReference>
<organism evidence="1 2">
    <name type="scientific">Streptomyces amakusaensis</name>
    <dbReference type="NCBI Taxonomy" id="67271"/>
    <lineage>
        <taxon>Bacteria</taxon>
        <taxon>Bacillati</taxon>
        <taxon>Actinomycetota</taxon>
        <taxon>Actinomycetes</taxon>
        <taxon>Kitasatosporales</taxon>
        <taxon>Streptomycetaceae</taxon>
        <taxon>Streptomyces</taxon>
    </lineage>
</organism>
<dbReference type="SUPFAM" id="SSF56784">
    <property type="entry name" value="HAD-like"/>
    <property type="match status" value="1"/>
</dbReference>
<dbReference type="RefSeq" id="WP_344482223.1">
    <property type="nucleotide sequence ID" value="NZ_BAAASB010000017.1"/>
</dbReference>
<reference evidence="2" key="1">
    <citation type="journal article" date="2019" name="Int. J. Syst. Evol. Microbiol.">
        <title>The Global Catalogue of Microorganisms (GCM) 10K type strain sequencing project: providing services to taxonomists for standard genome sequencing and annotation.</title>
        <authorList>
            <consortium name="The Broad Institute Genomics Platform"/>
            <consortium name="The Broad Institute Genome Sequencing Center for Infectious Disease"/>
            <person name="Wu L."/>
            <person name="Ma J."/>
        </authorList>
    </citation>
    <scope>NUCLEOTIDE SEQUENCE [LARGE SCALE GENOMIC DNA]</scope>
    <source>
        <strain evidence="2">PCU 266</strain>
    </source>
</reference>
<gene>
    <name evidence="1" type="ORF">ACFPRH_23735</name>
</gene>
<protein>
    <submittedName>
        <fullName evidence="1">HAD family phosphatase</fullName>
    </submittedName>
</protein>
<evidence type="ECO:0000313" key="2">
    <source>
        <dbReference type="Proteomes" id="UP001596160"/>
    </source>
</evidence>
<accession>A0ABW0APT4</accession>
<dbReference type="Proteomes" id="UP001596160">
    <property type="component" value="Unassembled WGS sequence"/>
</dbReference>
<dbReference type="InterPro" id="IPR023214">
    <property type="entry name" value="HAD_sf"/>
</dbReference>
<name>A0ABW0APT4_9ACTN</name>
<keyword evidence="2" id="KW-1185">Reference proteome</keyword>
<comment type="caution">
    <text evidence="1">The sequence shown here is derived from an EMBL/GenBank/DDBJ whole genome shotgun (WGS) entry which is preliminary data.</text>
</comment>
<proteinExistence type="predicted"/>
<evidence type="ECO:0000313" key="1">
    <source>
        <dbReference type="EMBL" id="MFC5154753.1"/>
    </source>
</evidence>
<sequence length="243" mass="26626">MRQTPKQQIRLVAVNIDGVLLNDTFSPVIHGFVERRGGRYTAEVERDVFSQPQETALRALGRAAGLDRPVSELREAYFREREVYLEGDPVRLLDGAVDLLLRLRSLGLRTICYGGLDRSHFDRFLGAWSHLFDEPRYICTNGFRPGIAEITVDLFGLGYDQVLFIDDVARVAEEAKKLGVAFIGHPSGFEHGFQTAMMVETGVRHLVGSLAEIDEALLGTVNAEAAAGTSWSGGSGRCSTGAA</sequence>
<dbReference type="EMBL" id="JBHSKP010000017">
    <property type="protein sequence ID" value="MFC5154753.1"/>
    <property type="molecule type" value="Genomic_DNA"/>
</dbReference>
<dbReference type="InterPro" id="IPR036412">
    <property type="entry name" value="HAD-like_sf"/>
</dbReference>